<dbReference type="Gene3D" id="3.40.220.10">
    <property type="entry name" value="Leucine Aminopeptidase, subunit E, domain 1"/>
    <property type="match status" value="1"/>
</dbReference>
<keyword evidence="1" id="KW-0175">Coiled coil</keyword>
<feature type="coiled-coil region" evidence="1">
    <location>
        <begin position="715"/>
        <end position="742"/>
    </location>
</feature>
<accession>A0A2T1LVL3</accession>
<reference evidence="2 3" key="2">
    <citation type="submission" date="2018-03" db="EMBL/GenBank/DDBJ databases">
        <authorList>
            <person name="Keele B.F."/>
        </authorList>
    </citation>
    <scope>NUCLEOTIDE SEQUENCE [LARGE SCALE GENOMIC DNA]</scope>
    <source>
        <strain evidence="2 3">CCALA 016</strain>
    </source>
</reference>
<evidence type="ECO:0000313" key="2">
    <source>
        <dbReference type="EMBL" id="PSF35763.1"/>
    </source>
</evidence>
<protein>
    <recommendedName>
        <fullName evidence="4">Macro domain-containing protein</fullName>
    </recommendedName>
</protein>
<comment type="caution">
    <text evidence="2">The sequence shown here is derived from an EMBL/GenBank/DDBJ whole genome shotgun (WGS) entry which is preliminary data.</text>
</comment>
<evidence type="ECO:0000256" key="1">
    <source>
        <dbReference type="SAM" id="Coils"/>
    </source>
</evidence>
<dbReference type="InterPro" id="IPR043472">
    <property type="entry name" value="Macro_dom-like"/>
</dbReference>
<dbReference type="SUPFAM" id="SSF52949">
    <property type="entry name" value="Macro domain-like"/>
    <property type="match status" value="1"/>
</dbReference>
<dbReference type="RefSeq" id="WP_106457728.1">
    <property type="nucleotide sequence ID" value="NZ_PXOH01000017.1"/>
</dbReference>
<dbReference type="OrthoDB" id="498999at2"/>
<gene>
    <name evidence="2" type="ORF">C7H19_15160</name>
</gene>
<sequence>MVTQIRRLQSEGLPIAHFDTLTGQSGELTTTFKNTIAEYLFPNTTFSLGTVYPKTTEEQLKSQVLRPARAEPAATAQSRSIPSKTLAFANGEKFYFADTEVRHQIFPKDSDGAAYGSIPFTDNRSIHELTDVKVLVIDDETGENNIGLAPESAKKLVGDCHGQISPHVHQAIGGEANTPFQFRIGIKATENSPARIAKGTLAPVDLTKVGDYDLILPKSAFKGRKGEQNQEIQPGEHSITLALGIKTHAYRGEQSLGPQILVNYPKSVEAAIPLVEQRLAKLTQIASDPVALATDYLETTRSRYRFIAEDRLDEKILNDQELAEALLEELGDDYLEQESEIYDRAAELLNKERNYHLIKADLEGHRQLLEHPKVVDLLNKHLQTQYRELATGRAIKFQAALLQPSLDLKEDEFCDPKLPEGVKVIVTRSPFLNSNNFIALTNRPIPEAMEMQGSVYMNPKTAALHLQGDFDGDRVAYQSIPRQPKTDMDRFLIALAAEITEKQLPQNRYADVVKPDKQSYQGSFEAIALSARENQVGIVANQVMKAIALEHETQMLPEQEKMEYINKVAAYFKGKNNLDLPDSLQPLHPALEELSNLPINEPVENNLKRIATFNHQLVGLLGNQLQIAVDGPKSAARPDALVLDLVRETLSNYRTIAWLKDYKDEAAYFERAMNTNSYSPIDRLILTVNQQFEKHQLAPRPSHQFRPLFSDVSYTEQHKELASKLRNEHNQLYEQAHRIENARDEDSGIRLTLTSPKGNQLEVIDLANTNHPKTFNSEQMNIKIRFDERKEKYGVFAEVIGKKNQSGQPQYRRIGYLSKDSSLAHQKTIDQLFDESGWAKLGVLKTQLKPGITQEAVKAAFTHIREYDEQAYLKIPESERLPVAAALWDLSHTRTNKVDERSFRKGTAAYQIFPNEINARLAQLQFGSIEISKLREPTNQHDNRHFQGEVLPIEVQFVTDPNDPNHNQRVLVVEGKVLGTFAQDSPQLPNLTTALATVNTVRGSGVNAVTHNGQTLQVGVLKNYAYAETDFQLTEAHLTFETIKNQLNRTVLAARLDGLLLGEIKDVNTKNYLKEKGYIDSGESLNVTLTRDAPSIAKIMIDPSTVIYPLVQTHDKALSTSPSRSPEILPTLWSKSDEGITLAVDNRKTENVVEFFDRYSVPVTFAQDAPIERELGYTVVKFENLSDLVYSKLQAKFGEPLSKEDYSKALQGSGSAVVVSKPSVSLKGVEPTPLVISGKPVAMNYDLKLHGEPNPLKVSTTIEAIRGHGRTHTTRNFEPYMAYSFKEGDYAIAYSGTKENPTQQVLFQVGKQYQITDKMIKDEQYRQTWAKSEKHSALELDTFQGKTAWGLYYEPIGDYKDGKVYSFQTGQEITALQKLNHELKPNPEGFLEARQLEKVQNLEQPQGILGVSVGIIVQQVNCKKVMGAGLASSISDRYPQVKEAYLAKENWSLGDVQFVKVSDRLMVANVAGQDDYGTNKRQTDFVALKQGLSEVARFAQTSNKPVYLPFRLGSGLAGGATENERLATWKTVQAIIREVLPNARIVDSSWKGANKNAETPIMASSPTNAQKIQAQRTKTIAPILMDLLNCKLATEYQGEKYTAIFDPDTQNISCYRSETKQLTSQAQFRSGQWHPLPILLSDSNEPNLTQQDFEFFTQTLAPQLLKHQEQYRQIYQTMATSFSDLEPTELDTAIAFRMLEDNHSINQICLTLNQFDTFKELSPAEAIDYRQQIVDDALQLFEEQQERNQKDWEL</sequence>
<name>A0A2T1LVL3_9CHRO</name>
<dbReference type="EMBL" id="PXOH01000017">
    <property type="protein sequence ID" value="PSF35763.1"/>
    <property type="molecule type" value="Genomic_DNA"/>
</dbReference>
<evidence type="ECO:0008006" key="4">
    <source>
        <dbReference type="Google" id="ProtNLM"/>
    </source>
</evidence>
<organism evidence="2 3">
    <name type="scientific">Aphanothece hegewaldii CCALA 016</name>
    <dbReference type="NCBI Taxonomy" id="2107694"/>
    <lineage>
        <taxon>Bacteria</taxon>
        <taxon>Bacillati</taxon>
        <taxon>Cyanobacteriota</taxon>
        <taxon>Cyanophyceae</taxon>
        <taxon>Oscillatoriophycideae</taxon>
        <taxon>Chroococcales</taxon>
        <taxon>Aphanothecaceae</taxon>
        <taxon>Aphanothece</taxon>
    </lineage>
</organism>
<reference evidence="2 3" key="1">
    <citation type="submission" date="2018-03" db="EMBL/GenBank/DDBJ databases">
        <title>The ancient ancestry and fast evolution of plastids.</title>
        <authorList>
            <person name="Moore K.R."/>
            <person name="Magnabosco C."/>
            <person name="Momper L."/>
            <person name="Gold D.A."/>
            <person name="Bosak T."/>
            <person name="Fournier G.P."/>
        </authorList>
    </citation>
    <scope>NUCLEOTIDE SEQUENCE [LARGE SCALE GENOMIC DNA]</scope>
    <source>
        <strain evidence="2 3">CCALA 016</strain>
    </source>
</reference>
<evidence type="ECO:0000313" key="3">
    <source>
        <dbReference type="Proteomes" id="UP000239001"/>
    </source>
</evidence>
<dbReference type="Proteomes" id="UP000239001">
    <property type="component" value="Unassembled WGS sequence"/>
</dbReference>
<keyword evidence="3" id="KW-1185">Reference proteome</keyword>
<proteinExistence type="predicted"/>